<gene>
    <name evidence="2" type="ORF">A2363_00290</name>
</gene>
<evidence type="ECO:0000313" key="3">
    <source>
        <dbReference type="Proteomes" id="UP000176186"/>
    </source>
</evidence>
<organism evidence="2 3">
    <name type="scientific">Candidatus Gottesmanbacteria bacterium RIFOXYB1_FULL_47_11</name>
    <dbReference type="NCBI Taxonomy" id="1798401"/>
    <lineage>
        <taxon>Bacteria</taxon>
        <taxon>Candidatus Gottesmaniibacteriota</taxon>
    </lineage>
</organism>
<proteinExistence type="predicted"/>
<dbReference type="EMBL" id="MFKE01000020">
    <property type="protein sequence ID" value="OGG34864.1"/>
    <property type="molecule type" value="Genomic_DNA"/>
</dbReference>
<accession>A0A1F6BD39</accession>
<evidence type="ECO:0000256" key="1">
    <source>
        <dbReference type="SAM" id="Phobius"/>
    </source>
</evidence>
<dbReference type="InterPro" id="IPR043993">
    <property type="entry name" value="T4SS_pilin"/>
</dbReference>
<reference evidence="2 3" key="1">
    <citation type="journal article" date="2016" name="Nat. Commun.">
        <title>Thousands of microbial genomes shed light on interconnected biogeochemical processes in an aquifer system.</title>
        <authorList>
            <person name="Anantharaman K."/>
            <person name="Brown C.T."/>
            <person name="Hug L.A."/>
            <person name="Sharon I."/>
            <person name="Castelle C.J."/>
            <person name="Probst A.J."/>
            <person name="Thomas B.C."/>
            <person name="Singh A."/>
            <person name="Wilkins M.J."/>
            <person name="Karaoz U."/>
            <person name="Brodie E.L."/>
            <person name="Williams K.H."/>
            <person name="Hubbard S.S."/>
            <person name="Banfield J.F."/>
        </authorList>
    </citation>
    <scope>NUCLEOTIDE SEQUENCE [LARGE SCALE GENOMIC DNA]</scope>
</reference>
<dbReference type="Pfam" id="PF18895">
    <property type="entry name" value="T4SS_pilin"/>
    <property type="match status" value="1"/>
</dbReference>
<keyword evidence="1" id="KW-1133">Transmembrane helix</keyword>
<comment type="caution">
    <text evidence="2">The sequence shown here is derived from an EMBL/GenBank/DDBJ whole genome shotgun (WGS) entry which is preliminary data.</text>
</comment>
<feature type="transmembrane region" description="Helical" evidence="1">
    <location>
        <begin position="88"/>
        <end position="108"/>
    </location>
</feature>
<dbReference type="Proteomes" id="UP000176186">
    <property type="component" value="Unassembled WGS sequence"/>
</dbReference>
<evidence type="ECO:0000313" key="2">
    <source>
        <dbReference type="EMBL" id="OGG34864.1"/>
    </source>
</evidence>
<feature type="transmembrane region" description="Helical" evidence="1">
    <location>
        <begin position="44"/>
        <end position="68"/>
    </location>
</feature>
<keyword evidence="1" id="KW-0812">Transmembrane</keyword>
<dbReference type="STRING" id="1798401.A2363_00290"/>
<keyword evidence="1" id="KW-0472">Membrane</keyword>
<protein>
    <submittedName>
        <fullName evidence="2">Uncharacterized protein</fullName>
    </submittedName>
</protein>
<dbReference type="AlphaFoldDB" id="A0A1F6BD39"/>
<name>A0A1F6BD39_9BACT</name>
<sequence length="127" mass="13097">MKLLAQGGTDIGTIGGGGLGPFGQNPATSGTTALEQVTGAVSSVVGFMTVLAGIWFLFQLLVGGYEWISSGGDAKKLESARNRLSHGFFGLVIIIGAWALLGVTGQFLGYDILVSNPGAIIDQLQLR</sequence>